<keyword evidence="2" id="KW-1185">Reference proteome</keyword>
<dbReference type="PANTHER" id="PTHR11695">
    <property type="entry name" value="ALCOHOL DEHYDROGENASE RELATED"/>
    <property type="match status" value="1"/>
</dbReference>
<evidence type="ECO:0000313" key="1">
    <source>
        <dbReference type="EMBL" id="KAJ1372320.1"/>
    </source>
</evidence>
<name>A0AAD5WJQ6_PARTN</name>
<organism evidence="1 2">
    <name type="scientific">Parelaphostrongylus tenuis</name>
    <name type="common">Meningeal worm</name>
    <dbReference type="NCBI Taxonomy" id="148309"/>
    <lineage>
        <taxon>Eukaryota</taxon>
        <taxon>Metazoa</taxon>
        <taxon>Ecdysozoa</taxon>
        <taxon>Nematoda</taxon>
        <taxon>Chromadorea</taxon>
        <taxon>Rhabditida</taxon>
        <taxon>Rhabditina</taxon>
        <taxon>Rhabditomorpha</taxon>
        <taxon>Strongyloidea</taxon>
        <taxon>Metastrongylidae</taxon>
        <taxon>Parelaphostrongylus</taxon>
    </lineage>
</organism>
<dbReference type="Gene3D" id="3.40.50.720">
    <property type="entry name" value="NAD(P)-binding Rossmann-like Domain"/>
    <property type="match status" value="1"/>
</dbReference>
<protein>
    <submittedName>
        <fullName evidence="1">Uncharacterized protein</fullName>
    </submittedName>
</protein>
<reference evidence="1" key="1">
    <citation type="submission" date="2021-06" db="EMBL/GenBank/DDBJ databases">
        <title>Parelaphostrongylus tenuis whole genome reference sequence.</title>
        <authorList>
            <person name="Garwood T.J."/>
            <person name="Larsen P.A."/>
            <person name="Fountain-Jones N.M."/>
            <person name="Garbe J.R."/>
            <person name="Macchietto M.G."/>
            <person name="Kania S.A."/>
            <person name="Gerhold R.W."/>
            <person name="Richards J.E."/>
            <person name="Wolf T.M."/>
        </authorList>
    </citation>
    <scope>NUCLEOTIDE SEQUENCE</scope>
    <source>
        <strain evidence="1">MNPRO001-30</strain>
        <tissue evidence="1">Meninges</tissue>
    </source>
</reference>
<proteinExistence type="predicted"/>
<dbReference type="Proteomes" id="UP001196413">
    <property type="component" value="Unassembled WGS sequence"/>
</dbReference>
<dbReference type="Gene3D" id="3.90.180.10">
    <property type="entry name" value="Medium-chain alcohol dehydrogenases, catalytic domain"/>
    <property type="match status" value="1"/>
</dbReference>
<dbReference type="InterPro" id="IPR050700">
    <property type="entry name" value="YIM1/Zinc_Alcohol_DH_Fams"/>
</dbReference>
<accession>A0AAD5WJQ6</accession>
<dbReference type="EMBL" id="JAHQIW010007127">
    <property type="protein sequence ID" value="KAJ1372320.1"/>
    <property type="molecule type" value="Genomic_DNA"/>
</dbReference>
<evidence type="ECO:0000313" key="2">
    <source>
        <dbReference type="Proteomes" id="UP001196413"/>
    </source>
</evidence>
<dbReference type="Pfam" id="PF13602">
    <property type="entry name" value="ADH_zinc_N_2"/>
    <property type="match status" value="1"/>
</dbReference>
<sequence>MGVWRNSVHVSVVTPLLKDTDRHGLVMGLATTAVKYLCRSYESALRGRWYSYAYFAPNKECMSQISRFAQEGKIIPIVERVHTFEELPEVYEKVSALRGRGKTVLRW</sequence>
<dbReference type="GO" id="GO:0005739">
    <property type="term" value="C:mitochondrion"/>
    <property type="evidence" value="ECO:0007669"/>
    <property type="project" value="TreeGrafter"/>
</dbReference>
<comment type="caution">
    <text evidence="1">The sequence shown here is derived from an EMBL/GenBank/DDBJ whole genome shotgun (WGS) entry which is preliminary data.</text>
</comment>
<gene>
    <name evidence="1" type="ORF">KIN20_034451</name>
</gene>
<dbReference type="PANTHER" id="PTHR11695:SF294">
    <property type="entry name" value="RETICULON-4-INTERACTING PROTEIN 1, MITOCHONDRIAL"/>
    <property type="match status" value="1"/>
</dbReference>
<dbReference type="AlphaFoldDB" id="A0AAD5WJQ6"/>